<dbReference type="GO" id="GO:0004519">
    <property type="term" value="F:endonuclease activity"/>
    <property type="evidence" value="ECO:0007669"/>
    <property type="project" value="UniProtKB-KW"/>
</dbReference>
<proteinExistence type="predicted"/>
<accession>A0ABW8F5G0</accession>
<dbReference type="InterPro" id="IPR011335">
    <property type="entry name" value="Restrct_endonuc-II-like"/>
</dbReference>
<gene>
    <name evidence="2" type="ORF">ACIPEN_22140</name>
</gene>
<evidence type="ECO:0000313" key="3">
    <source>
        <dbReference type="Proteomes" id="UP001617427"/>
    </source>
</evidence>
<reference evidence="2 3" key="1">
    <citation type="submission" date="2024-10" db="EMBL/GenBank/DDBJ databases">
        <title>The Natural Products Discovery Center: Release of the First 8490 Sequenced Strains for Exploring Actinobacteria Biosynthetic Diversity.</title>
        <authorList>
            <person name="Kalkreuter E."/>
            <person name="Kautsar S.A."/>
            <person name="Yang D."/>
            <person name="Bader C.D."/>
            <person name="Teijaro C.N."/>
            <person name="Fluegel L."/>
            <person name="Davis C.M."/>
            <person name="Simpson J.R."/>
            <person name="Lauterbach L."/>
            <person name="Steele A.D."/>
            <person name="Gui C."/>
            <person name="Meng S."/>
            <person name="Li G."/>
            <person name="Viehrig K."/>
            <person name="Ye F."/>
            <person name="Su P."/>
            <person name="Kiefer A.F."/>
            <person name="Nichols A."/>
            <person name="Cepeda A.J."/>
            <person name="Yan W."/>
            <person name="Fan B."/>
            <person name="Jiang Y."/>
            <person name="Adhikari A."/>
            <person name="Zheng C.-J."/>
            <person name="Schuster L."/>
            <person name="Cowan T.M."/>
            <person name="Smanski M.J."/>
            <person name="Chevrette M.G."/>
            <person name="De Carvalho L.P.S."/>
            <person name="Shen B."/>
        </authorList>
    </citation>
    <scope>NUCLEOTIDE SEQUENCE [LARGE SCALE GENOMIC DNA]</scope>
    <source>
        <strain evidence="2 3">NPDC087045</strain>
    </source>
</reference>
<keyword evidence="2" id="KW-0540">Nuclease</keyword>
<organism evidence="2 3">
    <name type="scientific">Herbaspirillum chlorophenolicum</name>
    <dbReference type="NCBI Taxonomy" id="211589"/>
    <lineage>
        <taxon>Bacteria</taxon>
        <taxon>Pseudomonadati</taxon>
        <taxon>Pseudomonadota</taxon>
        <taxon>Betaproteobacteria</taxon>
        <taxon>Burkholderiales</taxon>
        <taxon>Oxalobacteraceae</taxon>
        <taxon>Herbaspirillum</taxon>
    </lineage>
</organism>
<dbReference type="Gene3D" id="3.40.960.10">
    <property type="entry name" value="VSR Endonuclease"/>
    <property type="match status" value="1"/>
</dbReference>
<keyword evidence="2" id="KW-0378">Hydrolase</keyword>
<dbReference type="RefSeq" id="WP_402703642.1">
    <property type="nucleotide sequence ID" value="NZ_JBIUZV010000023.1"/>
</dbReference>
<dbReference type="Proteomes" id="UP001617427">
    <property type="component" value="Unassembled WGS sequence"/>
</dbReference>
<keyword evidence="3" id="KW-1185">Reference proteome</keyword>
<protein>
    <submittedName>
        <fullName evidence="2">Endonuclease domain-containing protein</fullName>
    </submittedName>
</protein>
<keyword evidence="2" id="KW-0255">Endonuclease</keyword>
<sequence>MSDFDKFRAIRAAYARELPIWMRDYERTGRMHQNPYFMEWQFSPIEACVWSDIRGVGVPFYPQIPVLNYFIDFGCPFLKIGIECDGKAWHDSDRDAVRDRHLAGDGWMIFRIEGHECKRTIDAFPEWDEPDHHQVYEFFMTTSEGIVTALKHQYFEPRPEYEWQREVELTLFNHRSTPDIELEPRRIQMPRTPQLLRHSVGDFINVLADRMLRSAA</sequence>
<dbReference type="InterPro" id="IPR007569">
    <property type="entry name" value="DUF559"/>
</dbReference>
<dbReference type="Pfam" id="PF04480">
    <property type="entry name" value="DUF559"/>
    <property type="match status" value="1"/>
</dbReference>
<dbReference type="SUPFAM" id="SSF52980">
    <property type="entry name" value="Restriction endonuclease-like"/>
    <property type="match status" value="1"/>
</dbReference>
<comment type="caution">
    <text evidence="2">The sequence shown here is derived from an EMBL/GenBank/DDBJ whole genome shotgun (WGS) entry which is preliminary data.</text>
</comment>
<feature type="domain" description="DUF559" evidence="1">
    <location>
        <begin position="45"/>
        <end position="122"/>
    </location>
</feature>
<dbReference type="EMBL" id="JBIUZV010000023">
    <property type="protein sequence ID" value="MFJ3048544.1"/>
    <property type="molecule type" value="Genomic_DNA"/>
</dbReference>
<name>A0ABW8F5G0_9BURK</name>
<evidence type="ECO:0000259" key="1">
    <source>
        <dbReference type="Pfam" id="PF04480"/>
    </source>
</evidence>
<evidence type="ECO:0000313" key="2">
    <source>
        <dbReference type="EMBL" id="MFJ3048544.1"/>
    </source>
</evidence>